<accession>A0A451B1C2</accession>
<gene>
    <name evidence="1" type="ORF">BECKUNK1418G_GA0071005_10984</name>
    <name evidence="2" type="ORF">BECKUNK1418H_GA0071006_10954</name>
</gene>
<evidence type="ECO:0000313" key="1">
    <source>
        <dbReference type="EMBL" id="VFK66553.1"/>
    </source>
</evidence>
<evidence type="ECO:0000313" key="2">
    <source>
        <dbReference type="EMBL" id="VFK72078.1"/>
    </source>
</evidence>
<dbReference type="EMBL" id="CAADGD010000095">
    <property type="protein sequence ID" value="VFK72078.1"/>
    <property type="molecule type" value="Genomic_DNA"/>
</dbReference>
<reference evidence="2" key="1">
    <citation type="submission" date="2019-02" db="EMBL/GenBank/DDBJ databases">
        <authorList>
            <person name="Gruber-Vodicka R. H."/>
            <person name="Seah K. B. B."/>
        </authorList>
    </citation>
    <scope>NUCLEOTIDE SEQUENCE</scope>
    <source>
        <strain evidence="2">BECK_BY19</strain>
        <strain evidence="1">BECK_BY8</strain>
    </source>
</reference>
<proteinExistence type="predicted"/>
<dbReference type="EMBL" id="CAADFZ010000098">
    <property type="protein sequence ID" value="VFK66553.1"/>
    <property type="molecule type" value="Genomic_DNA"/>
</dbReference>
<protein>
    <submittedName>
        <fullName evidence="2">Uncharacterized protein</fullName>
    </submittedName>
</protein>
<organism evidence="2">
    <name type="scientific">Candidatus Kentrum sp. UNK</name>
    <dbReference type="NCBI Taxonomy" id="2126344"/>
    <lineage>
        <taxon>Bacteria</taxon>
        <taxon>Pseudomonadati</taxon>
        <taxon>Pseudomonadota</taxon>
        <taxon>Gammaproteobacteria</taxon>
        <taxon>Candidatus Kentrum</taxon>
    </lineage>
</organism>
<sequence length="58" mass="6768">MNSDLVSVLSTVEDPRSDKNKRYLLEDNPFAMCMCSYQWRGWMEKHSGILSRQTELVA</sequence>
<name>A0A451B1C2_9GAMM</name>
<dbReference type="AlphaFoldDB" id="A0A451B1C2"/>